<keyword evidence="1" id="KW-0812">Transmembrane</keyword>
<dbReference type="EMBL" id="JAGGJX010000001">
    <property type="protein sequence ID" value="MBP1853735.1"/>
    <property type="molecule type" value="Genomic_DNA"/>
</dbReference>
<organism evidence="2 3">
    <name type="scientific">Metaclostridioides mangenotii</name>
    <dbReference type="NCBI Taxonomy" id="1540"/>
    <lineage>
        <taxon>Bacteria</taxon>
        <taxon>Bacillati</taxon>
        <taxon>Bacillota</taxon>
        <taxon>Clostridia</taxon>
        <taxon>Peptostreptococcales</taxon>
        <taxon>Peptostreptococcaceae</taxon>
        <taxon>Metaclostridioides</taxon>
    </lineage>
</organism>
<reference evidence="2 3" key="1">
    <citation type="submission" date="2021-03" db="EMBL/GenBank/DDBJ databases">
        <title>Genomic Encyclopedia of Type Strains, Phase IV (KMG-IV): sequencing the most valuable type-strain genomes for metagenomic binning, comparative biology and taxonomic classification.</title>
        <authorList>
            <person name="Goeker M."/>
        </authorList>
    </citation>
    <scope>NUCLEOTIDE SEQUENCE [LARGE SCALE GENOMIC DNA]</scope>
    <source>
        <strain evidence="2 3">DSM 1289</strain>
    </source>
</reference>
<protein>
    <submittedName>
        <fullName evidence="2">Uncharacterized protein</fullName>
    </submittedName>
</protein>
<feature type="transmembrane region" description="Helical" evidence="1">
    <location>
        <begin position="12"/>
        <end position="32"/>
    </location>
</feature>
<gene>
    <name evidence="2" type="ORF">J2Z43_000125</name>
</gene>
<accession>A0ABS4E719</accession>
<name>A0ABS4E719_9FIRM</name>
<proteinExistence type="predicted"/>
<keyword evidence="1" id="KW-1133">Transmembrane helix</keyword>
<evidence type="ECO:0000256" key="1">
    <source>
        <dbReference type="SAM" id="Phobius"/>
    </source>
</evidence>
<evidence type="ECO:0000313" key="2">
    <source>
        <dbReference type="EMBL" id="MBP1853735.1"/>
    </source>
</evidence>
<sequence>MVGIIKELDEVISALIKLTLNIGTLLAVLKLVRDSLR</sequence>
<dbReference type="Proteomes" id="UP000767291">
    <property type="component" value="Unassembled WGS sequence"/>
</dbReference>
<comment type="caution">
    <text evidence="2">The sequence shown here is derived from an EMBL/GenBank/DDBJ whole genome shotgun (WGS) entry which is preliminary data.</text>
</comment>
<evidence type="ECO:0000313" key="3">
    <source>
        <dbReference type="Proteomes" id="UP000767291"/>
    </source>
</evidence>
<keyword evidence="3" id="KW-1185">Reference proteome</keyword>
<keyword evidence="1" id="KW-0472">Membrane</keyword>